<keyword evidence="2 5" id="KW-0238">DNA-binding</keyword>
<comment type="caution">
    <text evidence="8">The sequence shown here is derived from an EMBL/GenBank/DDBJ whole genome shotgun (WGS) entry which is preliminary data.</text>
</comment>
<evidence type="ECO:0000313" key="9">
    <source>
        <dbReference type="Proteomes" id="UP000827092"/>
    </source>
</evidence>
<name>A0AAV6VQD9_9ARAC</name>
<dbReference type="SMART" id="SM00389">
    <property type="entry name" value="HOX"/>
    <property type="match status" value="1"/>
</dbReference>
<feature type="domain" description="Homeobox" evidence="7">
    <location>
        <begin position="169"/>
        <end position="229"/>
    </location>
</feature>
<proteinExistence type="predicted"/>
<gene>
    <name evidence="8" type="ORF">JTE90_021598</name>
</gene>
<dbReference type="CDD" id="cd00086">
    <property type="entry name" value="homeodomain"/>
    <property type="match status" value="1"/>
</dbReference>
<dbReference type="PROSITE" id="PS00027">
    <property type="entry name" value="HOMEOBOX_1"/>
    <property type="match status" value="1"/>
</dbReference>
<evidence type="ECO:0000256" key="2">
    <source>
        <dbReference type="ARBA" id="ARBA00023125"/>
    </source>
</evidence>
<dbReference type="PROSITE" id="PS50071">
    <property type="entry name" value="HOMEOBOX_2"/>
    <property type="match status" value="1"/>
</dbReference>
<evidence type="ECO:0000256" key="1">
    <source>
        <dbReference type="ARBA" id="ARBA00004123"/>
    </source>
</evidence>
<evidence type="ECO:0000259" key="7">
    <source>
        <dbReference type="PROSITE" id="PS50071"/>
    </source>
</evidence>
<dbReference type="Gene3D" id="1.10.10.60">
    <property type="entry name" value="Homeodomain-like"/>
    <property type="match status" value="1"/>
</dbReference>
<dbReference type="InterPro" id="IPR000047">
    <property type="entry name" value="HTH_motif"/>
</dbReference>
<keyword evidence="3 5" id="KW-0371">Homeobox</keyword>
<dbReference type="InterPro" id="IPR009057">
    <property type="entry name" value="Homeodomain-like_sf"/>
</dbReference>
<sequence length="283" mass="31274">MLEFNPPTTSASASSMLSMLNLNMEAVSRQNFLLGTSPPLAALHTMAEIKASTLGPYGCPVSQHSNPVKTSIIIPASSATPHGINDILSRPTMTSPSTLGTLGAALPRFSLGVGPGMYFSHANPGLHKLGLGDIPGRPSHMYWPTVNPLWRDRLAGPHVSAQGCSEKDGKKKHTRPTFSGHQIYVLEKTFEQTKYLAGPERAKLAYALGMSESQVKVWFQNRRTKWRKKHAAEMATAKRKHDSEAEHFRHEDISDRDEFDSKRFKTNVIRSNCRHDDSSESIL</sequence>
<protein>
    <recommendedName>
        <fullName evidence="7">Homeobox domain-containing protein</fullName>
    </recommendedName>
</protein>
<dbReference type="PRINTS" id="PR00024">
    <property type="entry name" value="HOMEOBOX"/>
</dbReference>
<dbReference type="GO" id="GO:0005634">
    <property type="term" value="C:nucleus"/>
    <property type="evidence" value="ECO:0007669"/>
    <property type="project" value="UniProtKB-SubCell"/>
</dbReference>
<dbReference type="AlphaFoldDB" id="A0AAV6VQD9"/>
<evidence type="ECO:0000256" key="4">
    <source>
        <dbReference type="ARBA" id="ARBA00023242"/>
    </source>
</evidence>
<feature type="DNA-binding region" description="Homeobox" evidence="5">
    <location>
        <begin position="171"/>
        <end position="230"/>
    </location>
</feature>
<dbReference type="Pfam" id="PF00046">
    <property type="entry name" value="Homeodomain"/>
    <property type="match status" value="1"/>
</dbReference>
<dbReference type="InterPro" id="IPR050394">
    <property type="entry name" value="Homeobox_NK-like"/>
</dbReference>
<evidence type="ECO:0000256" key="3">
    <source>
        <dbReference type="ARBA" id="ARBA00023155"/>
    </source>
</evidence>
<dbReference type="InterPro" id="IPR020479">
    <property type="entry name" value="HD_metazoa"/>
</dbReference>
<dbReference type="PRINTS" id="PR00031">
    <property type="entry name" value="HTHREPRESSR"/>
</dbReference>
<dbReference type="InterPro" id="IPR001356">
    <property type="entry name" value="HD"/>
</dbReference>
<dbReference type="GO" id="GO:0000978">
    <property type="term" value="F:RNA polymerase II cis-regulatory region sequence-specific DNA binding"/>
    <property type="evidence" value="ECO:0007669"/>
    <property type="project" value="TreeGrafter"/>
</dbReference>
<dbReference type="PANTHER" id="PTHR24340:SF35">
    <property type="entry name" value="HGTX, ISOFORM C"/>
    <property type="match status" value="1"/>
</dbReference>
<dbReference type="PANTHER" id="PTHR24340">
    <property type="entry name" value="HOMEOBOX PROTEIN NKX"/>
    <property type="match status" value="1"/>
</dbReference>
<evidence type="ECO:0000313" key="8">
    <source>
        <dbReference type="EMBL" id="KAG8198350.1"/>
    </source>
</evidence>
<dbReference type="GO" id="GO:0030154">
    <property type="term" value="P:cell differentiation"/>
    <property type="evidence" value="ECO:0007669"/>
    <property type="project" value="TreeGrafter"/>
</dbReference>
<organism evidence="8 9">
    <name type="scientific">Oedothorax gibbosus</name>
    <dbReference type="NCBI Taxonomy" id="931172"/>
    <lineage>
        <taxon>Eukaryota</taxon>
        <taxon>Metazoa</taxon>
        <taxon>Ecdysozoa</taxon>
        <taxon>Arthropoda</taxon>
        <taxon>Chelicerata</taxon>
        <taxon>Arachnida</taxon>
        <taxon>Araneae</taxon>
        <taxon>Araneomorphae</taxon>
        <taxon>Entelegynae</taxon>
        <taxon>Araneoidea</taxon>
        <taxon>Linyphiidae</taxon>
        <taxon>Erigoninae</taxon>
        <taxon>Oedothorax</taxon>
    </lineage>
</organism>
<dbReference type="Proteomes" id="UP000827092">
    <property type="component" value="Unassembled WGS sequence"/>
</dbReference>
<keyword evidence="9" id="KW-1185">Reference proteome</keyword>
<evidence type="ECO:0000256" key="5">
    <source>
        <dbReference type="PROSITE-ProRule" id="PRU00108"/>
    </source>
</evidence>
<dbReference type="GO" id="GO:0000981">
    <property type="term" value="F:DNA-binding transcription factor activity, RNA polymerase II-specific"/>
    <property type="evidence" value="ECO:0007669"/>
    <property type="project" value="InterPro"/>
</dbReference>
<comment type="subcellular location">
    <subcellularLocation>
        <location evidence="1 5 6">Nucleus</location>
    </subcellularLocation>
</comment>
<dbReference type="EMBL" id="JAFNEN010000041">
    <property type="protein sequence ID" value="KAG8198350.1"/>
    <property type="molecule type" value="Genomic_DNA"/>
</dbReference>
<reference evidence="8 9" key="1">
    <citation type="journal article" date="2022" name="Nat. Ecol. Evol.">
        <title>A masculinizing supergene underlies an exaggerated male reproductive morph in a spider.</title>
        <authorList>
            <person name="Hendrickx F."/>
            <person name="De Corte Z."/>
            <person name="Sonet G."/>
            <person name="Van Belleghem S.M."/>
            <person name="Kostlbacher S."/>
            <person name="Vangestel C."/>
        </authorList>
    </citation>
    <scope>NUCLEOTIDE SEQUENCE [LARGE SCALE GENOMIC DNA]</scope>
    <source>
        <strain evidence="8">W744_W776</strain>
    </source>
</reference>
<dbReference type="SUPFAM" id="SSF46689">
    <property type="entry name" value="Homeodomain-like"/>
    <property type="match status" value="1"/>
</dbReference>
<keyword evidence="4 5" id="KW-0539">Nucleus</keyword>
<dbReference type="InterPro" id="IPR017970">
    <property type="entry name" value="Homeobox_CS"/>
</dbReference>
<accession>A0AAV6VQD9</accession>
<evidence type="ECO:0000256" key="6">
    <source>
        <dbReference type="RuleBase" id="RU000682"/>
    </source>
</evidence>
<dbReference type="FunFam" id="1.10.10.60:FF:000067">
    <property type="entry name" value="NK6 homeobox 1"/>
    <property type="match status" value="1"/>
</dbReference>